<dbReference type="InterPro" id="IPR013783">
    <property type="entry name" value="Ig-like_fold"/>
</dbReference>
<evidence type="ECO:0000259" key="3">
    <source>
        <dbReference type="Pfam" id="PF16640"/>
    </source>
</evidence>
<dbReference type="AlphaFoldDB" id="A0A8J3Z0I3"/>
<protein>
    <recommendedName>
        <fullName evidence="3">Bacterial Ig-like domain-containing protein</fullName>
    </recommendedName>
</protein>
<feature type="region of interest" description="Disordered" evidence="1">
    <location>
        <begin position="353"/>
        <end position="405"/>
    </location>
</feature>
<reference evidence="4" key="1">
    <citation type="submission" date="2021-01" db="EMBL/GenBank/DDBJ databases">
        <title>Whole genome shotgun sequence of Virgisporangium aurantiacum NBRC 16421.</title>
        <authorList>
            <person name="Komaki H."/>
            <person name="Tamura T."/>
        </authorList>
    </citation>
    <scope>NUCLEOTIDE SEQUENCE</scope>
    <source>
        <strain evidence="4">NBRC 16421</strain>
    </source>
</reference>
<accession>A0A8J3Z0I3</accession>
<dbReference type="Pfam" id="PF16640">
    <property type="entry name" value="Big_3_5"/>
    <property type="match status" value="2"/>
</dbReference>
<sequence>MTRRTLQVAGRISAALGAVLIVVAGTLAFAVNNAAAAALGTVTLSHQSGSVTDTPMFTGATTSAPCPATYGEEAALRVGPAETGPFANLTPSLGGGGYDTAPVTAAPNRSLAQALGAPPADGVYWVVVECFSLTAGKHPDRFVTPVTVTGSTWSTGIESAPTTLALTAAPQGTQAAGQNVTLTATVTPATAVGTVQFRNNGEPVGDPVPVVSGTATRTANDLRVGGKSFTASYTPAGPYDPAESGSVPYEITGTSPGPVETAIHVAATPRSPQVPGTEVTLTATVIPANAVGKVAFFDGTAQITSPVDVVSGTAAIKVTWNQANNRSVTAAFVPTDDDAYEASTSPVLVYVVEGTNPTPSSSTSTTPTASRSTSTTPTTTATATPSGTDDPTVDPTESTGPLPTTGMNIPLISTAGLALIGAGIVAILGARVGSRRAGRQAKANRDGTDT</sequence>
<dbReference type="InterPro" id="IPR032109">
    <property type="entry name" value="Big_3_5"/>
</dbReference>
<comment type="caution">
    <text evidence="4">The sequence shown here is derived from an EMBL/GenBank/DDBJ whole genome shotgun (WGS) entry which is preliminary data.</text>
</comment>
<keyword evidence="2" id="KW-1133">Transmembrane helix</keyword>
<feature type="domain" description="Bacterial Ig-like" evidence="3">
    <location>
        <begin position="169"/>
        <end position="249"/>
    </location>
</feature>
<dbReference type="EMBL" id="BOPG01000011">
    <property type="protein sequence ID" value="GIJ54212.1"/>
    <property type="molecule type" value="Genomic_DNA"/>
</dbReference>
<evidence type="ECO:0000256" key="2">
    <source>
        <dbReference type="SAM" id="Phobius"/>
    </source>
</evidence>
<keyword evidence="5" id="KW-1185">Reference proteome</keyword>
<organism evidence="4 5">
    <name type="scientific">Virgisporangium aurantiacum</name>
    <dbReference type="NCBI Taxonomy" id="175570"/>
    <lineage>
        <taxon>Bacteria</taxon>
        <taxon>Bacillati</taxon>
        <taxon>Actinomycetota</taxon>
        <taxon>Actinomycetes</taxon>
        <taxon>Micromonosporales</taxon>
        <taxon>Micromonosporaceae</taxon>
        <taxon>Virgisporangium</taxon>
    </lineage>
</organism>
<feature type="domain" description="Bacterial Ig-like" evidence="3">
    <location>
        <begin position="267"/>
        <end position="351"/>
    </location>
</feature>
<gene>
    <name evidence="4" type="ORF">Vau01_017280</name>
</gene>
<evidence type="ECO:0000313" key="5">
    <source>
        <dbReference type="Proteomes" id="UP000612585"/>
    </source>
</evidence>
<feature type="transmembrane region" description="Helical" evidence="2">
    <location>
        <begin position="409"/>
        <end position="430"/>
    </location>
</feature>
<feature type="compositionally biased region" description="Polar residues" evidence="1">
    <location>
        <begin position="395"/>
        <end position="405"/>
    </location>
</feature>
<keyword evidence="2" id="KW-0472">Membrane</keyword>
<name>A0A8J3Z0I3_9ACTN</name>
<keyword evidence="2" id="KW-0812">Transmembrane</keyword>
<feature type="compositionally biased region" description="Low complexity" evidence="1">
    <location>
        <begin position="355"/>
        <end position="390"/>
    </location>
</feature>
<proteinExistence type="predicted"/>
<evidence type="ECO:0000313" key="4">
    <source>
        <dbReference type="EMBL" id="GIJ54212.1"/>
    </source>
</evidence>
<dbReference type="RefSeq" id="WP_203988978.1">
    <property type="nucleotide sequence ID" value="NZ_BOPG01000011.1"/>
</dbReference>
<dbReference type="GO" id="GO:0005975">
    <property type="term" value="P:carbohydrate metabolic process"/>
    <property type="evidence" value="ECO:0007669"/>
    <property type="project" value="UniProtKB-ARBA"/>
</dbReference>
<dbReference type="Gene3D" id="2.60.40.10">
    <property type="entry name" value="Immunoglobulins"/>
    <property type="match status" value="2"/>
</dbReference>
<evidence type="ECO:0000256" key="1">
    <source>
        <dbReference type="SAM" id="MobiDB-lite"/>
    </source>
</evidence>
<dbReference type="Proteomes" id="UP000612585">
    <property type="component" value="Unassembled WGS sequence"/>
</dbReference>